<proteinExistence type="predicted"/>
<sequence length="734" mass="84200">MREKHIFYYRFFAIVLIASSLLTSCFGPKNLVTQQSGMPYYDYVGENLNGWGLVRQDSLWGYISADRKQVIKPTFTWATDFADGMALAQDDRGYRYINAQGKLLRRIKAPHAYSFSKGLAPVEIKGKWGYINRKGKTVIKPQFDWAEPFSENRAAVAIGLKKGYINTQGEIVIPAIYQEAHAFRNGVAIVRKDFQFGIIDTLGNFILPNSYDEIAPWENDFYRLGVYNPAADRVNIFGLADAKGNLLLDALYATIDLQEGQYIRAKKNSLYGLFDRQGKVIIPVTCAYLGEIWDNGLMVAKKNGNWGFLDRNGEVALPFTHQAPISAAEGRIWIRKDSATILMDYQFREIKRFNKYNKVYPFSNGYAAVSIKDTSDYYGNIYGYIDRDGNEAIAPQFDGGAGDINRYGIAVVGKKSYGIVREHLFNIQKNVLVNEKGYSDLKRFGPLLFNSYGDFISSETGEPINDFLYQSIKPLEGDRKELAAVRRDGKEGLIDTTLTELLPLAFDDIGSFYNDRMKLKKNDRWGYADEQFRIRIPMIYDDAHYFRYPMLTEVTQNKKKGVINRYGQEIIPVNYAQILFDYACGRIYAKKADGIDIYDREGRLLRPTDFSYIGLYGRRNYIAYRQNGKLGFMDFEFNILYEPEFDGVGHFYDGLAWVAVDQKGGYINEQFQLVIPVQFEYIENFAIGIAKVKKDGREYYINTEGKEVIPTEAELNKRNEEVERRKRGWIDFSS</sequence>
<protein>
    <submittedName>
        <fullName evidence="1">WG repeat-containing protein</fullName>
    </submittedName>
</protein>
<gene>
    <name evidence="1" type="ORF">H8B17_20280</name>
</gene>
<accession>A0ABR7Y9E4</accession>
<comment type="caution">
    <text evidence="1">The sequence shown here is derived from an EMBL/GenBank/DDBJ whole genome shotgun (WGS) entry which is preliminary data.</text>
</comment>
<name>A0ABR7Y9E4_9SPHI</name>
<dbReference type="SUPFAM" id="SSF69360">
    <property type="entry name" value="Cell wall binding repeat"/>
    <property type="match status" value="1"/>
</dbReference>
<dbReference type="Proteomes" id="UP000606494">
    <property type="component" value="Unassembled WGS sequence"/>
</dbReference>
<reference evidence="1 2" key="1">
    <citation type="submission" date="2020-08" db="EMBL/GenBank/DDBJ databases">
        <title>Sphingobacterium sp. DN00404 isolated from aquaculture water.</title>
        <authorList>
            <person name="Zhang M."/>
        </authorList>
    </citation>
    <scope>NUCLEOTIDE SEQUENCE [LARGE SCALE GENOMIC DNA]</scope>
    <source>
        <strain evidence="1 2">KCTC 32294</strain>
    </source>
</reference>
<dbReference type="PANTHER" id="PTHR37841:SF1">
    <property type="entry name" value="DUF3298 DOMAIN-CONTAINING PROTEIN"/>
    <property type="match status" value="1"/>
</dbReference>
<dbReference type="Pfam" id="PF14903">
    <property type="entry name" value="WG_beta_rep"/>
    <property type="match status" value="10"/>
</dbReference>
<dbReference type="EMBL" id="JACNYK010000010">
    <property type="protein sequence ID" value="MBD1427923.1"/>
    <property type="molecule type" value="Genomic_DNA"/>
</dbReference>
<evidence type="ECO:0000313" key="1">
    <source>
        <dbReference type="EMBL" id="MBD1427923.1"/>
    </source>
</evidence>
<dbReference type="InterPro" id="IPR032774">
    <property type="entry name" value="WG_beta_rep"/>
</dbReference>
<dbReference type="RefSeq" id="WP_190311066.1">
    <property type="nucleotide sequence ID" value="NZ_JACNYK010000010.1"/>
</dbReference>
<evidence type="ECO:0000313" key="2">
    <source>
        <dbReference type="Proteomes" id="UP000606494"/>
    </source>
</evidence>
<dbReference type="PROSITE" id="PS51257">
    <property type="entry name" value="PROKAR_LIPOPROTEIN"/>
    <property type="match status" value="1"/>
</dbReference>
<organism evidence="1 2">
    <name type="scientific">Sphingobacterium arenae</name>
    <dbReference type="NCBI Taxonomy" id="1280598"/>
    <lineage>
        <taxon>Bacteria</taxon>
        <taxon>Pseudomonadati</taxon>
        <taxon>Bacteroidota</taxon>
        <taxon>Sphingobacteriia</taxon>
        <taxon>Sphingobacteriales</taxon>
        <taxon>Sphingobacteriaceae</taxon>
        <taxon>Sphingobacterium</taxon>
    </lineage>
</organism>
<dbReference type="PANTHER" id="PTHR37841">
    <property type="entry name" value="GLR2918 PROTEIN"/>
    <property type="match status" value="1"/>
</dbReference>
<keyword evidence="2" id="KW-1185">Reference proteome</keyword>